<keyword evidence="1" id="KW-0812">Transmembrane</keyword>
<organism evidence="3 4">
    <name type="scientific">Guyanagaster necrorhizus</name>
    <dbReference type="NCBI Taxonomy" id="856835"/>
    <lineage>
        <taxon>Eukaryota</taxon>
        <taxon>Fungi</taxon>
        <taxon>Dikarya</taxon>
        <taxon>Basidiomycota</taxon>
        <taxon>Agaricomycotina</taxon>
        <taxon>Agaricomycetes</taxon>
        <taxon>Agaricomycetidae</taxon>
        <taxon>Agaricales</taxon>
        <taxon>Marasmiineae</taxon>
        <taxon>Physalacriaceae</taxon>
        <taxon>Guyanagaster</taxon>
    </lineage>
</organism>
<feature type="transmembrane region" description="Helical" evidence="1">
    <location>
        <begin position="115"/>
        <end position="138"/>
    </location>
</feature>
<dbReference type="AlphaFoldDB" id="A0A9P7VU46"/>
<evidence type="ECO:0000256" key="1">
    <source>
        <dbReference type="SAM" id="Phobius"/>
    </source>
</evidence>
<dbReference type="EMBL" id="MU250532">
    <property type="protein sequence ID" value="KAG7447433.1"/>
    <property type="molecule type" value="Genomic_DNA"/>
</dbReference>
<reference evidence="3" key="1">
    <citation type="submission" date="2020-11" db="EMBL/GenBank/DDBJ databases">
        <title>Adaptations for nitrogen fixation in a non-lichenized fungal sporocarp promotes dispersal by wood-feeding termites.</title>
        <authorList>
            <consortium name="DOE Joint Genome Institute"/>
            <person name="Koch R.A."/>
            <person name="Yoon G."/>
            <person name="Arayal U."/>
            <person name="Lail K."/>
            <person name="Amirebrahimi M."/>
            <person name="Labutti K."/>
            <person name="Lipzen A."/>
            <person name="Riley R."/>
            <person name="Barry K."/>
            <person name="Henrissat B."/>
            <person name="Grigoriev I.V."/>
            <person name="Herr J.R."/>
            <person name="Aime M.C."/>
        </authorList>
    </citation>
    <scope>NUCLEOTIDE SEQUENCE</scope>
    <source>
        <strain evidence="3">MCA 3950</strain>
    </source>
</reference>
<name>A0A9P7VU46_9AGAR</name>
<dbReference type="Pfam" id="PF20153">
    <property type="entry name" value="DUF6535"/>
    <property type="match status" value="1"/>
</dbReference>
<keyword evidence="4" id="KW-1185">Reference proteome</keyword>
<dbReference type="Proteomes" id="UP000812287">
    <property type="component" value="Unassembled WGS sequence"/>
</dbReference>
<keyword evidence="1" id="KW-0472">Membrane</keyword>
<dbReference type="OrthoDB" id="2943307at2759"/>
<dbReference type="GeneID" id="66099388"/>
<evidence type="ECO:0000313" key="3">
    <source>
        <dbReference type="EMBL" id="KAG7447433.1"/>
    </source>
</evidence>
<accession>A0A9P7VU46</accession>
<evidence type="ECO:0000313" key="4">
    <source>
        <dbReference type="Proteomes" id="UP000812287"/>
    </source>
</evidence>
<evidence type="ECO:0000259" key="2">
    <source>
        <dbReference type="Pfam" id="PF20153"/>
    </source>
</evidence>
<keyword evidence="1" id="KW-1133">Transmembrane helix</keyword>
<proteinExistence type="predicted"/>
<comment type="caution">
    <text evidence="3">The sequence shown here is derived from an EMBL/GenBank/DDBJ whole genome shotgun (WGS) entry which is preliminary data.</text>
</comment>
<feature type="transmembrane region" description="Helical" evidence="1">
    <location>
        <begin position="211"/>
        <end position="230"/>
    </location>
</feature>
<sequence length="806" mass="90290">MLPALQSPTIWLPDPLQGIRQPEIPRDLGVGDVVNVDLVSRPNHRQKAGLFSAVVSTFIVQTSQNLQIDYGEVSAALLFELVGVQRAMANGISVDLVPRPGFTPYMPFHPKTPDLWVNGLWFASLSLSLSTVLVAALAKHWIHQYVSVPSGTPRDRIRVRHARYMSLQDWHIPMIIGLLPVLMHTTLGLFLLGLVIFLIPQSAEIGCVTSAIILAGFSAYTSTNLLPLVYPRCVFSIPLHHPSRLLHILFLSKACAISLKDAEHMAFHEMGHFPDVQAVAWLHSMSPNPTVQSTAVQSISSLPLKSAKLMKQEESIAEPLGQKIEDCIDIRAGGGVRLGMDKDLERCLQAPLHLGLTARSGVMNPLFLIVMCGLVKDSPLSTRAVFLAALRYTGGDDVHTMSYLLKSMSSDQEVELELEQPVIWANILCNVLTQGGPFHGDSAVSLYRELLNAFPKTYWSLGWVEPAIGYRASAMYSDDGFPDIEICDTECDAQVSLAAAISSCLYPLLGKLLLYHFSRTVGTEAGAKGPLLYCSDVPIPLQVLLSMLRSRHIKDAGLLGDVLVHLELYVMTLTEQVAQVWKPDKRHTCRTIIQHLYSMTQYAIDTRCHIAWTWMNQRFLWEIFMIDKLIDFAFTGDPSEPIHIYRLLAKTFQLPTSVFPSSVFETVVSEHLFDYICSDAIINHHYTYQFILLFQGYLDHLTTSTSLGSYSSDILLRATDELFRPRNLIITFKVLVKANDIQRMRGVVHLRPNSPAWEVLFTMFDNRTSDIAFWEPFVCSNLDPATYSAILSELRKNWKSEWQVSE</sequence>
<feature type="domain" description="DUF6535" evidence="2">
    <location>
        <begin position="48"/>
        <end position="199"/>
    </location>
</feature>
<dbReference type="InterPro" id="IPR045338">
    <property type="entry name" value="DUF6535"/>
</dbReference>
<dbReference type="RefSeq" id="XP_043040933.1">
    <property type="nucleotide sequence ID" value="XM_043177101.1"/>
</dbReference>
<feature type="transmembrane region" description="Helical" evidence="1">
    <location>
        <begin position="174"/>
        <end position="199"/>
    </location>
</feature>
<protein>
    <recommendedName>
        <fullName evidence="2">DUF6535 domain-containing protein</fullName>
    </recommendedName>
</protein>
<gene>
    <name evidence="3" type="ORF">BT62DRAFT_1005059</name>
</gene>